<dbReference type="Proteomes" id="UP000265520">
    <property type="component" value="Unassembled WGS sequence"/>
</dbReference>
<reference evidence="1 2" key="1">
    <citation type="journal article" date="2018" name="Front. Plant Sci.">
        <title>Red Clover (Trifolium pratense) and Zigzag Clover (T. medium) - A Picture of Genomic Similarities and Differences.</title>
        <authorList>
            <person name="Dluhosova J."/>
            <person name="Istvanek J."/>
            <person name="Nedelnik J."/>
            <person name="Repkova J."/>
        </authorList>
    </citation>
    <scope>NUCLEOTIDE SEQUENCE [LARGE SCALE GENOMIC DNA]</scope>
    <source>
        <strain evidence="2">cv. 10/8</strain>
        <tissue evidence="1">Leaf</tissue>
    </source>
</reference>
<feature type="non-terminal residue" evidence="1">
    <location>
        <position position="25"/>
    </location>
</feature>
<dbReference type="AlphaFoldDB" id="A0A392R5L7"/>
<keyword evidence="2" id="KW-1185">Reference proteome</keyword>
<accession>A0A392R5L7</accession>
<protein>
    <submittedName>
        <fullName evidence="1">Flotillin-like protein</fullName>
    </submittedName>
</protein>
<name>A0A392R5L7_9FABA</name>
<dbReference type="EMBL" id="LXQA010190874">
    <property type="protein sequence ID" value="MCI31883.1"/>
    <property type="molecule type" value="Genomic_DNA"/>
</dbReference>
<evidence type="ECO:0000313" key="1">
    <source>
        <dbReference type="EMBL" id="MCI31883.1"/>
    </source>
</evidence>
<sequence length="25" mass="2832">MNALTTTEKLKAEFLSKASVQYETK</sequence>
<comment type="caution">
    <text evidence="1">The sequence shown here is derived from an EMBL/GenBank/DDBJ whole genome shotgun (WGS) entry which is preliminary data.</text>
</comment>
<evidence type="ECO:0000313" key="2">
    <source>
        <dbReference type="Proteomes" id="UP000265520"/>
    </source>
</evidence>
<proteinExistence type="predicted"/>
<organism evidence="1 2">
    <name type="scientific">Trifolium medium</name>
    <dbReference type="NCBI Taxonomy" id="97028"/>
    <lineage>
        <taxon>Eukaryota</taxon>
        <taxon>Viridiplantae</taxon>
        <taxon>Streptophyta</taxon>
        <taxon>Embryophyta</taxon>
        <taxon>Tracheophyta</taxon>
        <taxon>Spermatophyta</taxon>
        <taxon>Magnoliopsida</taxon>
        <taxon>eudicotyledons</taxon>
        <taxon>Gunneridae</taxon>
        <taxon>Pentapetalae</taxon>
        <taxon>rosids</taxon>
        <taxon>fabids</taxon>
        <taxon>Fabales</taxon>
        <taxon>Fabaceae</taxon>
        <taxon>Papilionoideae</taxon>
        <taxon>50 kb inversion clade</taxon>
        <taxon>NPAAA clade</taxon>
        <taxon>Hologalegina</taxon>
        <taxon>IRL clade</taxon>
        <taxon>Trifolieae</taxon>
        <taxon>Trifolium</taxon>
    </lineage>
</organism>